<dbReference type="PANTHER" id="PTHR48207:SF3">
    <property type="entry name" value="SUCCINATE--HYDROXYMETHYLGLUTARATE COA-TRANSFERASE"/>
    <property type="match status" value="1"/>
</dbReference>
<evidence type="ECO:0000313" key="2">
    <source>
        <dbReference type="EMBL" id="HDL90560.1"/>
    </source>
</evidence>
<dbReference type="Pfam" id="PF02515">
    <property type="entry name" value="CoA_transf_3"/>
    <property type="match status" value="2"/>
</dbReference>
<dbReference type="Proteomes" id="UP000886355">
    <property type="component" value="Unassembled WGS sequence"/>
</dbReference>
<evidence type="ECO:0000256" key="1">
    <source>
        <dbReference type="ARBA" id="ARBA00022679"/>
    </source>
</evidence>
<dbReference type="Gene3D" id="3.40.50.10540">
    <property type="entry name" value="Crotonobetainyl-coa:carnitine coa-transferase, domain 1"/>
    <property type="match status" value="2"/>
</dbReference>
<dbReference type="EMBL" id="DQZW01000313">
    <property type="protein sequence ID" value="HDL90560.1"/>
    <property type="molecule type" value="Genomic_DNA"/>
</dbReference>
<dbReference type="InterPro" id="IPR023606">
    <property type="entry name" value="CoA-Trfase_III_dom_1_sf"/>
</dbReference>
<comment type="caution">
    <text evidence="2">The sequence shown here is derived from an EMBL/GenBank/DDBJ whole genome shotgun (WGS) entry which is preliminary data.</text>
</comment>
<name>A0A7C1B1H9_9BACT</name>
<dbReference type="GO" id="GO:0008410">
    <property type="term" value="F:CoA-transferase activity"/>
    <property type="evidence" value="ECO:0007669"/>
    <property type="project" value="TreeGrafter"/>
</dbReference>
<organism evidence="2">
    <name type="scientific">Thermodesulforhabdus norvegica</name>
    <dbReference type="NCBI Taxonomy" id="39841"/>
    <lineage>
        <taxon>Bacteria</taxon>
        <taxon>Pseudomonadati</taxon>
        <taxon>Thermodesulfobacteriota</taxon>
        <taxon>Syntrophobacteria</taxon>
        <taxon>Syntrophobacterales</taxon>
        <taxon>Thermodesulforhabdaceae</taxon>
        <taxon>Thermodesulforhabdus</taxon>
    </lineage>
</organism>
<proteinExistence type="predicted"/>
<dbReference type="Gene3D" id="3.30.1540.10">
    <property type="entry name" value="formyl-coa transferase, domain 3"/>
    <property type="match status" value="2"/>
</dbReference>
<keyword evidence="1 2" id="KW-0808">Transferase</keyword>
<dbReference type="AlphaFoldDB" id="A0A7C1B1H9"/>
<dbReference type="InterPro" id="IPR050483">
    <property type="entry name" value="CoA-transferase_III_domain"/>
</dbReference>
<dbReference type="InterPro" id="IPR003673">
    <property type="entry name" value="CoA-Trfase_fam_III"/>
</dbReference>
<dbReference type="SUPFAM" id="SSF89796">
    <property type="entry name" value="CoA-transferase family III (CaiB/BaiF)"/>
    <property type="match status" value="2"/>
</dbReference>
<sequence>METKAQKNGPLQGIRVLDLADEKAAYCSKLLADLGARVIRIEKPGGNPSRQIGLYLKVSPCFQRSLSFEFNNMNKEGITLDLEDDEAREIFVKLIKTSDVVVETFTPGYLDELKLGFEDLNKVNPRLVLVSVTGFGQTGPLQKNKSCDLVASAVGGQMYTTGCPSSFPLKIFGWQSYFAASLFAAVGTLLALRRRRKTGKGEHIDISLQEAVIATLEHVMVRFFFENTITRRQGSLHWNRLFYISPCKDGFIQMTSFQNWETLVEWVDSEGMAEDLKDEKWRNEEFRYDHIDHVIKVISKWTRTHSRYELFHLGQLMGFAWAPVQSPKEVLECRHLKARKFFEDVELPGFDKSTKYPRFPAIFNPPLPSGSACTRKRAPLVGEDNKEIFGKQIKLSDYEMQRLSSKSVISKKYKMNDGPLSGIRVLDFSRVLAGPYATRIFGDFGAEVIKVQTKKTANGAESNTSVYFRAWNRNKRSITLDMDHSEARDLALRIACISDVVVENFSPRVMSNWGLGFERLKKDKPDIIMLSMSGMGQTGPWKDLVAFGATVQSLGGLTYLTSYDAKFPIGPGYAYADAMAGLYGAFAVLAALEFRDRTGEGVYIDLSEYEVVCSLIGPTLMEASATNGSRIFPAGNQAVDESAAPYGCYKCRGSDRWCTIAVFNETQWHALCKVLGGPEWSRMRKFSSLAKRKEHSEELDKFLESCTIKYHAEELVHLLNEAGVPAGVVQSAKDLATDPHLLHRNFFVRLEDPYFGETILDRSPIRFREDSPPRNWKPAPLFGEDNRYVFVELLGLSESEVSSYIKEGVIS</sequence>
<dbReference type="InterPro" id="IPR044855">
    <property type="entry name" value="CoA-Trfase_III_dom3_sf"/>
</dbReference>
<dbReference type="PANTHER" id="PTHR48207">
    <property type="entry name" value="SUCCINATE--HYDROXYMETHYLGLUTARATE COA-TRANSFERASE"/>
    <property type="match status" value="1"/>
</dbReference>
<gene>
    <name evidence="2" type="ORF">ENG14_06625</name>
</gene>
<protein>
    <submittedName>
        <fullName evidence="2">CoA transferase</fullName>
    </submittedName>
</protein>
<reference evidence="2" key="1">
    <citation type="journal article" date="2020" name="mSystems">
        <title>Genome- and Community-Level Interaction Insights into Carbon Utilization and Element Cycling Functions of Hydrothermarchaeota in Hydrothermal Sediment.</title>
        <authorList>
            <person name="Zhou Z."/>
            <person name="Liu Y."/>
            <person name="Xu W."/>
            <person name="Pan J."/>
            <person name="Luo Z.H."/>
            <person name="Li M."/>
        </authorList>
    </citation>
    <scope>NUCLEOTIDE SEQUENCE [LARGE SCALE GENOMIC DNA]</scope>
    <source>
        <strain evidence="2">HyVt-19</strain>
    </source>
</reference>
<accession>A0A7C1B1H9</accession>